<sequence length="660" mass="74577">MPRRRETKVLLTLAEVRAAFEQQTPLAVKDALSIIHEAQFLMNLEVNVVAVPPKASTYVFGDIHGQFYDLMQLMDAAEVATLAERDVQLVFLGDYVDRGAFSCEVMLYLLLLKIRFSDKVVLLRGNHECESISSFYGFRNECRGKYGISAYYHFLSCFQSMPVAALLSTSRGKILCVHGGLSPELKSIEDIQAIDRRREVPTDGLLCDLLWSDPKDPGGNEEDLELNTEATWEPNQARGCSYYFNAAATFEFLVTNNLLSMLRAHEYEDEGFTFHFNSMECKKLDKREDKSMPPLITVFSAPNYCDSYGNTAAYLLFRNEPFSWEIQQIRTVGHPAPPIASAERGSDMWRLFNQTLPFLPASKEFFEEVLWLADGQRAKKSVASNPNGSVTDHSAEHTKATSTELGHEDPADRRRRLTSEMHPQAIRKVLDDEVNKWELVEDNTSPSGRESPPRIHRRPSLSSMESDVKETKTDERPNLLTTQELDTIKLMFSLMDTDGSLELSSAKVSQFILNILGEKISSADADRYLDALDYDRNGVVDFADILSWIAVMKANHNKRESSGILSWSAVQTGMRMMIREFNSRKILLWLAFSCLLRDIIVPKQRKVIKSSSIRLLGSASLVLYMMGLLSGKDAGEGRIWSKVLYLQHKIGTTLQKLGLK</sequence>
<dbReference type="InterPro" id="IPR011992">
    <property type="entry name" value="EF-hand-dom_pair"/>
</dbReference>
<dbReference type="PANTHER" id="PTHR45673">
    <property type="entry name" value="SERINE/THREONINE-PROTEIN PHOSPHATASE 2B CATALYTIC SUBUNIT 1-RELATED"/>
    <property type="match status" value="1"/>
</dbReference>
<dbReference type="CDD" id="cd00051">
    <property type="entry name" value="EFh"/>
    <property type="match status" value="1"/>
</dbReference>
<evidence type="ECO:0000256" key="1">
    <source>
        <dbReference type="ARBA" id="ARBA00008294"/>
    </source>
</evidence>
<keyword evidence="7" id="KW-1185">Reference proteome</keyword>
<dbReference type="GO" id="GO:0004722">
    <property type="term" value="F:protein serine/threonine phosphatase activity"/>
    <property type="evidence" value="ECO:0007669"/>
    <property type="project" value="UniProtKB-EC"/>
</dbReference>
<name>A0ABD3FAQ1_9STRA</name>
<comment type="caution">
    <text evidence="6">The sequence shown here is derived from an EMBL/GenBank/DDBJ whole genome shotgun (WGS) entry which is preliminary data.</text>
</comment>
<gene>
    <name evidence="6" type="ORF">V7S43_011389</name>
</gene>
<dbReference type="InterPro" id="IPR004843">
    <property type="entry name" value="Calcineurin-like_PHP"/>
</dbReference>
<dbReference type="Gene3D" id="1.10.238.10">
    <property type="entry name" value="EF-hand"/>
    <property type="match status" value="1"/>
</dbReference>
<evidence type="ECO:0000259" key="5">
    <source>
        <dbReference type="PROSITE" id="PS50222"/>
    </source>
</evidence>
<dbReference type="Pfam" id="PF00149">
    <property type="entry name" value="Metallophos"/>
    <property type="match status" value="1"/>
</dbReference>
<dbReference type="PROSITE" id="PS00018">
    <property type="entry name" value="EF_HAND_1"/>
    <property type="match status" value="1"/>
</dbReference>
<dbReference type="InterPro" id="IPR029052">
    <property type="entry name" value="Metallo-depent_PP-like"/>
</dbReference>
<feature type="compositionally biased region" description="Basic and acidic residues" evidence="4">
    <location>
        <begin position="393"/>
        <end position="412"/>
    </location>
</feature>
<feature type="domain" description="EF-hand" evidence="5">
    <location>
        <begin position="520"/>
        <end position="555"/>
    </location>
</feature>
<protein>
    <recommendedName>
        <fullName evidence="3">Serine/threonine-protein phosphatase</fullName>
        <ecNumber evidence="3">3.1.3.16</ecNumber>
    </recommendedName>
</protein>
<comment type="similarity">
    <text evidence="1 3">Belongs to the PPP phosphatase family.</text>
</comment>
<dbReference type="EMBL" id="JBIMZQ010000027">
    <property type="protein sequence ID" value="KAL3663501.1"/>
    <property type="molecule type" value="Genomic_DNA"/>
</dbReference>
<reference evidence="6 7" key="1">
    <citation type="submission" date="2024-09" db="EMBL/GenBank/DDBJ databases">
        <title>Genome sequencing and assembly of Phytophthora oleae, isolate VK10A, causative agent of rot of olive drupes.</title>
        <authorList>
            <person name="Conti Taguali S."/>
            <person name="Riolo M."/>
            <person name="La Spada F."/>
            <person name="Cacciola S.O."/>
            <person name="Dionisio G."/>
        </authorList>
    </citation>
    <scope>NUCLEOTIDE SEQUENCE [LARGE SCALE GENOMIC DNA]</scope>
    <source>
        <strain evidence="6 7">VK10A</strain>
    </source>
</reference>
<dbReference type="SUPFAM" id="SSF47473">
    <property type="entry name" value="EF-hand"/>
    <property type="match status" value="1"/>
</dbReference>
<feature type="region of interest" description="Disordered" evidence="4">
    <location>
        <begin position="440"/>
        <end position="474"/>
    </location>
</feature>
<feature type="compositionally biased region" description="Polar residues" evidence="4">
    <location>
        <begin position="382"/>
        <end position="392"/>
    </location>
</feature>
<accession>A0ABD3FAQ1</accession>
<dbReference type="InterPro" id="IPR006186">
    <property type="entry name" value="Ser/Thr-sp_prot-phosphatase"/>
</dbReference>
<dbReference type="PRINTS" id="PR00114">
    <property type="entry name" value="STPHPHTASE"/>
</dbReference>
<dbReference type="SUPFAM" id="SSF56300">
    <property type="entry name" value="Metallo-dependent phosphatases"/>
    <property type="match status" value="1"/>
</dbReference>
<evidence type="ECO:0000256" key="3">
    <source>
        <dbReference type="RuleBase" id="RU004273"/>
    </source>
</evidence>
<organism evidence="6 7">
    <name type="scientific">Phytophthora oleae</name>
    <dbReference type="NCBI Taxonomy" id="2107226"/>
    <lineage>
        <taxon>Eukaryota</taxon>
        <taxon>Sar</taxon>
        <taxon>Stramenopiles</taxon>
        <taxon>Oomycota</taxon>
        <taxon>Peronosporomycetes</taxon>
        <taxon>Peronosporales</taxon>
        <taxon>Peronosporaceae</taxon>
        <taxon>Phytophthora</taxon>
    </lineage>
</organism>
<dbReference type="Proteomes" id="UP001632037">
    <property type="component" value="Unassembled WGS sequence"/>
</dbReference>
<dbReference type="AlphaFoldDB" id="A0ABD3FAQ1"/>
<feature type="region of interest" description="Disordered" evidence="4">
    <location>
        <begin position="381"/>
        <end position="423"/>
    </location>
</feature>
<proteinExistence type="inferred from homology"/>
<evidence type="ECO:0000256" key="4">
    <source>
        <dbReference type="SAM" id="MobiDB-lite"/>
    </source>
</evidence>
<dbReference type="Gene3D" id="3.60.21.10">
    <property type="match status" value="1"/>
</dbReference>
<dbReference type="InterPro" id="IPR002048">
    <property type="entry name" value="EF_hand_dom"/>
</dbReference>
<dbReference type="PROSITE" id="PS50222">
    <property type="entry name" value="EF_HAND_2"/>
    <property type="match status" value="1"/>
</dbReference>
<dbReference type="SMART" id="SM00156">
    <property type="entry name" value="PP2Ac"/>
    <property type="match status" value="1"/>
</dbReference>
<dbReference type="PROSITE" id="PS00125">
    <property type="entry name" value="SER_THR_PHOSPHATASE"/>
    <property type="match status" value="1"/>
</dbReference>
<dbReference type="EC" id="3.1.3.16" evidence="3"/>
<keyword evidence="3" id="KW-0378">Hydrolase</keyword>
<comment type="catalytic activity">
    <reaction evidence="3">
        <text>O-phospho-L-threonyl-[protein] + H2O = L-threonyl-[protein] + phosphate</text>
        <dbReference type="Rhea" id="RHEA:47004"/>
        <dbReference type="Rhea" id="RHEA-COMP:11060"/>
        <dbReference type="Rhea" id="RHEA-COMP:11605"/>
        <dbReference type="ChEBI" id="CHEBI:15377"/>
        <dbReference type="ChEBI" id="CHEBI:30013"/>
        <dbReference type="ChEBI" id="CHEBI:43474"/>
        <dbReference type="ChEBI" id="CHEBI:61977"/>
        <dbReference type="EC" id="3.1.3.16"/>
    </reaction>
</comment>
<dbReference type="InterPro" id="IPR043360">
    <property type="entry name" value="PP2B"/>
</dbReference>
<keyword evidence="2" id="KW-0106">Calcium</keyword>
<evidence type="ECO:0000313" key="6">
    <source>
        <dbReference type="EMBL" id="KAL3663501.1"/>
    </source>
</evidence>
<evidence type="ECO:0000313" key="7">
    <source>
        <dbReference type="Proteomes" id="UP001632037"/>
    </source>
</evidence>
<evidence type="ECO:0000256" key="2">
    <source>
        <dbReference type="ARBA" id="ARBA00022837"/>
    </source>
</evidence>
<dbReference type="InterPro" id="IPR018247">
    <property type="entry name" value="EF_Hand_1_Ca_BS"/>
</dbReference>